<evidence type="ECO:0000256" key="1">
    <source>
        <dbReference type="SAM" id="MobiDB-lite"/>
    </source>
</evidence>
<feature type="region of interest" description="Disordered" evidence="1">
    <location>
        <begin position="31"/>
        <end position="79"/>
    </location>
</feature>
<dbReference type="PROSITE" id="PS51257">
    <property type="entry name" value="PROKAR_LIPOPROTEIN"/>
    <property type="match status" value="1"/>
</dbReference>
<dbReference type="Proteomes" id="UP001299220">
    <property type="component" value="Unassembled WGS sequence"/>
</dbReference>
<sequence length="207" mass="22470">MKRIRKLVCIVCAAALALSFAACRQTAPEDSISEDTAQSAEITPAPEVTPAPEEDVLPTPAPEGEEAEETHQNVLPAPENGSEAFRKAFEVNPVDAQYASDLENAGSVANIIAACNAASESWREQIDSVYAQILERGDDKTVEQVTEDQSHWINEQSNELQAIRDSVSEDDPLAAITVAESIMLYYRTRAIDLCAALYEIDGKLVFG</sequence>
<dbReference type="EMBL" id="JAFBIT010000002">
    <property type="protein sequence ID" value="MCF2652823.1"/>
    <property type="molecule type" value="Genomic_DNA"/>
</dbReference>
<reference evidence="3 4" key="1">
    <citation type="submission" date="2020-12" db="EMBL/GenBank/DDBJ databases">
        <title>Whole genome sequences of gut porcine anaerobes.</title>
        <authorList>
            <person name="Kubasova T."/>
            <person name="Jahodarova E."/>
            <person name="Rychlik I."/>
        </authorList>
    </citation>
    <scope>NUCLEOTIDE SEQUENCE [LARGE SCALE GENOMIC DNA]</scope>
    <source>
        <strain evidence="3 4">An867</strain>
    </source>
</reference>
<protein>
    <recommendedName>
        <fullName evidence="5">DUF1311 domain-containing protein</fullName>
    </recommendedName>
</protein>
<evidence type="ECO:0000313" key="3">
    <source>
        <dbReference type="EMBL" id="MCF2652823.1"/>
    </source>
</evidence>
<dbReference type="RefSeq" id="WP_235323849.1">
    <property type="nucleotide sequence ID" value="NZ_JAFBIT010000002.1"/>
</dbReference>
<evidence type="ECO:0000313" key="4">
    <source>
        <dbReference type="Proteomes" id="UP001299220"/>
    </source>
</evidence>
<keyword evidence="4" id="KW-1185">Reference proteome</keyword>
<name>A0ABS9CQC6_9FIRM</name>
<gene>
    <name evidence="3" type="ORF">JQM67_09415</name>
</gene>
<feature type="signal peptide" evidence="2">
    <location>
        <begin position="1"/>
        <end position="24"/>
    </location>
</feature>
<evidence type="ECO:0008006" key="5">
    <source>
        <dbReference type="Google" id="ProtNLM"/>
    </source>
</evidence>
<proteinExistence type="predicted"/>
<comment type="caution">
    <text evidence="3">The sequence shown here is derived from an EMBL/GenBank/DDBJ whole genome shotgun (WGS) entry which is preliminary data.</text>
</comment>
<feature type="chain" id="PRO_5046466421" description="DUF1311 domain-containing protein" evidence="2">
    <location>
        <begin position="25"/>
        <end position="207"/>
    </location>
</feature>
<feature type="compositionally biased region" description="Low complexity" evidence="1">
    <location>
        <begin position="40"/>
        <end position="51"/>
    </location>
</feature>
<organism evidence="3 4">
    <name type="scientific">Anaeromassilibacillus senegalensis</name>
    <dbReference type="NCBI Taxonomy" id="1673717"/>
    <lineage>
        <taxon>Bacteria</taxon>
        <taxon>Bacillati</taxon>
        <taxon>Bacillota</taxon>
        <taxon>Clostridia</taxon>
        <taxon>Eubacteriales</taxon>
        <taxon>Acutalibacteraceae</taxon>
        <taxon>Anaeromassilibacillus</taxon>
    </lineage>
</organism>
<accession>A0ABS9CQC6</accession>
<keyword evidence="2" id="KW-0732">Signal</keyword>
<evidence type="ECO:0000256" key="2">
    <source>
        <dbReference type="SAM" id="SignalP"/>
    </source>
</evidence>